<protein>
    <recommendedName>
        <fullName evidence="2">Thioredoxin-like fold domain-containing protein</fullName>
    </recommendedName>
</protein>
<proteinExistence type="predicted"/>
<evidence type="ECO:0000259" key="2">
    <source>
        <dbReference type="Pfam" id="PF13192"/>
    </source>
</evidence>
<gene>
    <name evidence="3" type="ORF">GMI68_08195</name>
</gene>
<evidence type="ECO:0000256" key="1">
    <source>
        <dbReference type="SAM" id="MobiDB-lite"/>
    </source>
</evidence>
<reference evidence="3 4" key="1">
    <citation type="submission" date="2019-11" db="EMBL/GenBank/DDBJ databases">
        <title>Eggerthellaceae novel genus isolated from the rectal contents of marmort.</title>
        <authorList>
            <person name="Zhang G."/>
        </authorList>
    </citation>
    <scope>NUCLEOTIDE SEQUENCE [LARGE SCALE GENOMIC DNA]</scope>
    <source>
        <strain evidence="4">zg-886</strain>
    </source>
</reference>
<organism evidence="3 4">
    <name type="scientific">Xiamenia xianingshaonis</name>
    <dbReference type="NCBI Taxonomy" id="2682776"/>
    <lineage>
        <taxon>Bacteria</taxon>
        <taxon>Bacillati</taxon>
        <taxon>Actinomycetota</taxon>
        <taxon>Coriobacteriia</taxon>
        <taxon>Eggerthellales</taxon>
        <taxon>Eggerthellaceae</taxon>
        <taxon>Xiamenia</taxon>
    </lineage>
</organism>
<feature type="domain" description="Thioredoxin-like fold" evidence="2">
    <location>
        <begin position="46"/>
        <end position="119"/>
    </location>
</feature>
<accession>A0ABX0IJG9</accession>
<evidence type="ECO:0000313" key="4">
    <source>
        <dbReference type="Proteomes" id="UP000636394"/>
    </source>
</evidence>
<evidence type="ECO:0000313" key="3">
    <source>
        <dbReference type="EMBL" id="NHM14738.1"/>
    </source>
</evidence>
<feature type="compositionally biased region" description="Basic and acidic residues" evidence="1">
    <location>
        <begin position="12"/>
        <end position="29"/>
    </location>
</feature>
<feature type="region of interest" description="Disordered" evidence="1">
    <location>
        <begin position="1"/>
        <end position="39"/>
    </location>
</feature>
<comment type="caution">
    <text evidence="3">The sequence shown here is derived from an EMBL/GenBank/DDBJ whole genome shotgun (WGS) entry which is preliminary data.</text>
</comment>
<dbReference type="PANTHER" id="PTHR36450">
    <property type="entry name" value="THIOREDOXIN"/>
    <property type="match status" value="1"/>
</dbReference>
<sequence length="124" mass="12963">MGLLENLFGKSAKSDGDDARIAKVSERGGDGSSRGSDGCKRDGDCAITVMGPGCKKCRQLHEHALAASKRLSRPVRVDYVTDPVALADAGITSTPALLIYGKVVSQGRVLTESDVVALFEKNAG</sequence>
<dbReference type="EMBL" id="WPCR01000011">
    <property type="protein sequence ID" value="NHM14738.1"/>
    <property type="molecule type" value="Genomic_DNA"/>
</dbReference>
<dbReference type="PANTHER" id="PTHR36450:SF1">
    <property type="entry name" value="THIOREDOXIN"/>
    <property type="match status" value="1"/>
</dbReference>
<dbReference type="RefSeq" id="WP_166340136.1">
    <property type="nucleotide sequence ID" value="NZ_WPCR01000011.1"/>
</dbReference>
<dbReference type="SUPFAM" id="SSF52833">
    <property type="entry name" value="Thioredoxin-like"/>
    <property type="match status" value="1"/>
</dbReference>
<name>A0ABX0IJG9_9ACTN</name>
<keyword evidence="4" id="KW-1185">Reference proteome</keyword>
<dbReference type="Pfam" id="PF13192">
    <property type="entry name" value="Thioredoxin_3"/>
    <property type="match status" value="1"/>
</dbReference>
<dbReference type="InterPro" id="IPR036249">
    <property type="entry name" value="Thioredoxin-like_sf"/>
</dbReference>
<dbReference type="Gene3D" id="3.40.30.10">
    <property type="entry name" value="Glutaredoxin"/>
    <property type="match status" value="1"/>
</dbReference>
<dbReference type="InterPro" id="IPR012336">
    <property type="entry name" value="Thioredoxin-like_fold"/>
</dbReference>
<dbReference type="InterPro" id="IPR005243">
    <property type="entry name" value="THIRX-like_proc"/>
</dbReference>
<dbReference type="Proteomes" id="UP000636394">
    <property type="component" value="Unassembled WGS sequence"/>
</dbReference>